<dbReference type="AlphaFoldDB" id="A0A3M7RFD7"/>
<sequence>MEPSPLKKESERVKLKWIQVLLKKIENYKENVKRRTPQSAVWNGSIGNFKETLFILGNASWVMKKKEEAIHSIPFGCQTSGGIQSRVPSSVQIN</sequence>
<accession>A0A3M7RFD7</accession>
<dbReference type="EMBL" id="REGN01003498">
    <property type="protein sequence ID" value="RNA22282.1"/>
    <property type="molecule type" value="Genomic_DNA"/>
</dbReference>
<dbReference type="Proteomes" id="UP000276133">
    <property type="component" value="Unassembled WGS sequence"/>
</dbReference>
<proteinExistence type="predicted"/>
<evidence type="ECO:0000313" key="2">
    <source>
        <dbReference type="Proteomes" id="UP000276133"/>
    </source>
</evidence>
<keyword evidence="2" id="KW-1185">Reference proteome</keyword>
<protein>
    <submittedName>
        <fullName evidence="1">Uncharacterized protein</fullName>
    </submittedName>
</protein>
<evidence type="ECO:0000313" key="1">
    <source>
        <dbReference type="EMBL" id="RNA22282.1"/>
    </source>
</evidence>
<name>A0A3M7RFD7_BRAPC</name>
<reference evidence="1 2" key="1">
    <citation type="journal article" date="2018" name="Sci. Rep.">
        <title>Genomic signatures of local adaptation to the degree of environmental predictability in rotifers.</title>
        <authorList>
            <person name="Franch-Gras L."/>
            <person name="Hahn C."/>
            <person name="Garcia-Roger E.M."/>
            <person name="Carmona M.J."/>
            <person name="Serra M."/>
            <person name="Gomez A."/>
        </authorList>
    </citation>
    <scope>NUCLEOTIDE SEQUENCE [LARGE SCALE GENOMIC DNA]</scope>
    <source>
        <strain evidence="1">HYR1</strain>
    </source>
</reference>
<comment type="caution">
    <text evidence="1">The sequence shown here is derived from an EMBL/GenBank/DDBJ whole genome shotgun (WGS) entry which is preliminary data.</text>
</comment>
<organism evidence="1 2">
    <name type="scientific">Brachionus plicatilis</name>
    <name type="common">Marine rotifer</name>
    <name type="synonym">Brachionus muelleri</name>
    <dbReference type="NCBI Taxonomy" id="10195"/>
    <lineage>
        <taxon>Eukaryota</taxon>
        <taxon>Metazoa</taxon>
        <taxon>Spiralia</taxon>
        <taxon>Gnathifera</taxon>
        <taxon>Rotifera</taxon>
        <taxon>Eurotatoria</taxon>
        <taxon>Monogononta</taxon>
        <taxon>Pseudotrocha</taxon>
        <taxon>Ploima</taxon>
        <taxon>Brachionidae</taxon>
        <taxon>Brachionus</taxon>
    </lineage>
</organism>
<gene>
    <name evidence="1" type="ORF">BpHYR1_054607</name>
</gene>